<dbReference type="Ensembl" id="ENSSSCT00070022698.1">
    <property type="protein sequence ID" value="ENSSSCP00070018768.1"/>
    <property type="gene ID" value="ENSSSCG00070011658.1"/>
</dbReference>
<dbReference type="AlphaFoldDB" id="A0A4X1TU03"/>
<protein>
    <submittedName>
        <fullName evidence="1">Uncharacterized protein</fullName>
    </submittedName>
</protein>
<dbReference type="Proteomes" id="UP000314985">
    <property type="component" value="Chromosome 3"/>
</dbReference>
<evidence type="ECO:0000313" key="2">
    <source>
        <dbReference type="Proteomes" id="UP000314985"/>
    </source>
</evidence>
<reference evidence="1 2" key="1">
    <citation type="submission" date="2017-08" db="EMBL/GenBank/DDBJ databases">
        <title>USMARCv1.0.</title>
        <authorList>
            <person name="Hannum G.I."/>
            <person name="Koren S."/>
            <person name="Schroeder S.G."/>
            <person name="Chin S.C."/>
            <person name="Nonneman D.J."/>
            <person name="Becker S.A."/>
            <person name="Rosen B.D."/>
            <person name="Bickhart D.M."/>
            <person name="Putnam N.H."/>
            <person name="Green R.E."/>
            <person name="Tuggle C.K."/>
            <person name="Liu H."/>
            <person name="Rohrer G.A."/>
            <person name="Warr A."/>
            <person name="Hall R."/>
            <person name="Kim K."/>
            <person name="Hume D.A."/>
            <person name="Talbot R."/>
            <person name="Chow W."/>
            <person name="Howe K."/>
            <person name="Schwartz A.S."/>
            <person name="Watson M."/>
            <person name="Archibald A.L."/>
            <person name="Phillippy A.M."/>
            <person name="Smith T.P.L."/>
        </authorList>
    </citation>
    <scope>NUCLEOTIDE SEQUENCE [LARGE SCALE GENOMIC DNA]</scope>
</reference>
<name>A0A4X1TU03_PIG</name>
<sequence length="76" mass="8120">MPKSRAVVVASGPAPPHPPISCPCAVPGQLHHQPRCRLLVGMKRLLVALNAALELVLYLLNKYCCSCLSCSLGLWG</sequence>
<proteinExistence type="predicted"/>
<organism evidence="1 2">
    <name type="scientific">Sus scrofa</name>
    <name type="common">Pig</name>
    <dbReference type="NCBI Taxonomy" id="9823"/>
    <lineage>
        <taxon>Eukaryota</taxon>
        <taxon>Metazoa</taxon>
        <taxon>Chordata</taxon>
        <taxon>Craniata</taxon>
        <taxon>Vertebrata</taxon>
        <taxon>Euteleostomi</taxon>
        <taxon>Mammalia</taxon>
        <taxon>Eutheria</taxon>
        <taxon>Laurasiatheria</taxon>
        <taxon>Artiodactyla</taxon>
        <taxon>Suina</taxon>
        <taxon>Suidae</taxon>
        <taxon>Sus</taxon>
    </lineage>
</organism>
<accession>A0A4X1TU03</accession>
<evidence type="ECO:0000313" key="1">
    <source>
        <dbReference type="Ensembl" id="ENSSSCP00070018768.1"/>
    </source>
</evidence>
<reference evidence="1" key="2">
    <citation type="submission" date="2025-08" db="UniProtKB">
        <authorList>
            <consortium name="Ensembl"/>
        </authorList>
    </citation>
    <scope>IDENTIFICATION</scope>
</reference>